<evidence type="ECO:0000313" key="2">
    <source>
        <dbReference type="EMBL" id="GAA5140511.1"/>
    </source>
</evidence>
<gene>
    <name evidence="2" type="ORF">GCM10023213_23210</name>
</gene>
<sequence length="58" mass="6544">MGPPVCMKRTQIIRQFLSFLAQSGKWWLMPLVLMLLLLGTVLVFAKGSAIAPFIYSLF</sequence>
<name>A0ABP9P554_9BACT</name>
<dbReference type="Proteomes" id="UP001499852">
    <property type="component" value="Unassembled WGS sequence"/>
</dbReference>
<feature type="transmembrane region" description="Helical" evidence="1">
    <location>
        <begin position="26"/>
        <end position="45"/>
    </location>
</feature>
<organism evidence="2 3">
    <name type="scientific">Prosthecobacter algae</name>
    <dbReference type="NCBI Taxonomy" id="1144682"/>
    <lineage>
        <taxon>Bacteria</taxon>
        <taxon>Pseudomonadati</taxon>
        <taxon>Verrucomicrobiota</taxon>
        <taxon>Verrucomicrobiia</taxon>
        <taxon>Verrucomicrobiales</taxon>
        <taxon>Verrucomicrobiaceae</taxon>
        <taxon>Prosthecobacter</taxon>
    </lineage>
</organism>
<evidence type="ECO:0000256" key="1">
    <source>
        <dbReference type="SAM" id="Phobius"/>
    </source>
</evidence>
<keyword evidence="1" id="KW-1133">Transmembrane helix</keyword>
<keyword evidence="1" id="KW-0472">Membrane</keyword>
<reference evidence="3" key="1">
    <citation type="journal article" date="2019" name="Int. J. Syst. Evol. Microbiol.">
        <title>The Global Catalogue of Microorganisms (GCM) 10K type strain sequencing project: providing services to taxonomists for standard genome sequencing and annotation.</title>
        <authorList>
            <consortium name="The Broad Institute Genomics Platform"/>
            <consortium name="The Broad Institute Genome Sequencing Center for Infectious Disease"/>
            <person name="Wu L."/>
            <person name="Ma J."/>
        </authorList>
    </citation>
    <scope>NUCLEOTIDE SEQUENCE [LARGE SCALE GENOMIC DNA]</scope>
    <source>
        <strain evidence="3">JCM 18053</strain>
    </source>
</reference>
<keyword evidence="3" id="KW-1185">Reference proteome</keyword>
<accession>A0ABP9P554</accession>
<dbReference type="EMBL" id="BAABIA010000004">
    <property type="protein sequence ID" value="GAA5140511.1"/>
    <property type="molecule type" value="Genomic_DNA"/>
</dbReference>
<proteinExistence type="predicted"/>
<keyword evidence="1" id="KW-0812">Transmembrane</keyword>
<dbReference type="Pfam" id="PF19451">
    <property type="entry name" value="DUF5989"/>
    <property type="match status" value="1"/>
</dbReference>
<dbReference type="InterPro" id="IPR046031">
    <property type="entry name" value="DUF5989"/>
</dbReference>
<evidence type="ECO:0000313" key="3">
    <source>
        <dbReference type="Proteomes" id="UP001499852"/>
    </source>
</evidence>
<protein>
    <submittedName>
        <fullName evidence="2">Uncharacterized protein</fullName>
    </submittedName>
</protein>
<comment type="caution">
    <text evidence="2">The sequence shown here is derived from an EMBL/GenBank/DDBJ whole genome shotgun (WGS) entry which is preliminary data.</text>
</comment>